<dbReference type="EMBL" id="BMAV01026052">
    <property type="protein sequence ID" value="GFS46939.1"/>
    <property type="molecule type" value="Genomic_DNA"/>
</dbReference>
<feature type="region of interest" description="Disordered" evidence="1">
    <location>
        <begin position="29"/>
        <end position="76"/>
    </location>
</feature>
<reference evidence="2" key="1">
    <citation type="submission" date="2020-08" db="EMBL/GenBank/DDBJ databases">
        <title>Multicomponent nature underlies the extraordinary mechanical properties of spider dragline silk.</title>
        <authorList>
            <person name="Kono N."/>
            <person name="Nakamura H."/>
            <person name="Mori M."/>
            <person name="Yoshida Y."/>
            <person name="Ohtoshi R."/>
            <person name="Malay A.D."/>
            <person name="Moran D.A.P."/>
            <person name="Tomita M."/>
            <person name="Numata K."/>
            <person name="Arakawa K."/>
        </authorList>
    </citation>
    <scope>NUCLEOTIDE SEQUENCE</scope>
</reference>
<dbReference type="AlphaFoldDB" id="A0A8X6JNI2"/>
<evidence type="ECO:0000313" key="2">
    <source>
        <dbReference type="EMBL" id="GFS46939.1"/>
    </source>
</evidence>
<proteinExistence type="predicted"/>
<feature type="compositionally biased region" description="Polar residues" evidence="1">
    <location>
        <begin position="29"/>
        <end position="45"/>
    </location>
</feature>
<sequence>MDVHLMPQSMIGTWLLCKSWIEVCTRNYSEPSGQTQSSRKSSCKLQVNMPHFHSSRGGGGKSTYTSSKISPRSQEE</sequence>
<accession>A0A8X6JNI2</accession>
<evidence type="ECO:0000313" key="3">
    <source>
        <dbReference type="Proteomes" id="UP000886998"/>
    </source>
</evidence>
<protein>
    <submittedName>
        <fullName evidence="2">Uncharacterized protein</fullName>
    </submittedName>
</protein>
<organism evidence="2 3">
    <name type="scientific">Trichonephila inaurata madagascariensis</name>
    <dbReference type="NCBI Taxonomy" id="2747483"/>
    <lineage>
        <taxon>Eukaryota</taxon>
        <taxon>Metazoa</taxon>
        <taxon>Ecdysozoa</taxon>
        <taxon>Arthropoda</taxon>
        <taxon>Chelicerata</taxon>
        <taxon>Arachnida</taxon>
        <taxon>Araneae</taxon>
        <taxon>Araneomorphae</taxon>
        <taxon>Entelegynae</taxon>
        <taxon>Araneoidea</taxon>
        <taxon>Nephilidae</taxon>
        <taxon>Trichonephila</taxon>
        <taxon>Trichonephila inaurata</taxon>
    </lineage>
</organism>
<dbReference type="Proteomes" id="UP000886998">
    <property type="component" value="Unassembled WGS sequence"/>
</dbReference>
<comment type="caution">
    <text evidence="2">The sequence shown here is derived from an EMBL/GenBank/DDBJ whole genome shotgun (WGS) entry which is preliminary data.</text>
</comment>
<keyword evidence="3" id="KW-1185">Reference proteome</keyword>
<name>A0A8X6JNI2_9ARAC</name>
<evidence type="ECO:0000256" key="1">
    <source>
        <dbReference type="SAM" id="MobiDB-lite"/>
    </source>
</evidence>
<gene>
    <name evidence="2" type="ORF">TNIN_63421</name>
</gene>